<proteinExistence type="predicted"/>
<dbReference type="AlphaFoldDB" id="A0A0A9G2B9"/>
<sequence length="81" mass="9549">MHIELITPTSLKHVSSKFEPRLISLQETRWKKVPYRSTDLKTRRFSTATLIQQMHGPIYNKLVLKFHKNLPNSLHIEQLIA</sequence>
<protein>
    <submittedName>
        <fullName evidence="1">Uncharacterized protein</fullName>
    </submittedName>
</protein>
<evidence type="ECO:0000313" key="1">
    <source>
        <dbReference type="EMBL" id="JAE16686.1"/>
    </source>
</evidence>
<organism evidence="1">
    <name type="scientific">Arundo donax</name>
    <name type="common">Giant reed</name>
    <name type="synonym">Donax arundinaceus</name>
    <dbReference type="NCBI Taxonomy" id="35708"/>
    <lineage>
        <taxon>Eukaryota</taxon>
        <taxon>Viridiplantae</taxon>
        <taxon>Streptophyta</taxon>
        <taxon>Embryophyta</taxon>
        <taxon>Tracheophyta</taxon>
        <taxon>Spermatophyta</taxon>
        <taxon>Magnoliopsida</taxon>
        <taxon>Liliopsida</taxon>
        <taxon>Poales</taxon>
        <taxon>Poaceae</taxon>
        <taxon>PACMAD clade</taxon>
        <taxon>Arundinoideae</taxon>
        <taxon>Arundineae</taxon>
        <taxon>Arundo</taxon>
    </lineage>
</organism>
<reference evidence="1" key="2">
    <citation type="journal article" date="2015" name="Data Brief">
        <title>Shoot transcriptome of the giant reed, Arundo donax.</title>
        <authorList>
            <person name="Barrero R.A."/>
            <person name="Guerrero F.D."/>
            <person name="Moolhuijzen P."/>
            <person name="Goolsby J.A."/>
            <person name="Tidwell J."/>
            <person name="Bellgard S.E."/>
            <person name="Bellgard M.I."/>
        </authorList>
    </citation>
    <scope>NUCLEOTIDE SEQUENCE</scope>
    <source>
        <tissue evidence="1">Shoot tissue taken approximately 20 cm above the soil surface</tissue>
    </source>
</reference>
<accession>A0A0A9G2B9</accession>
<dbReference type="EMBL" id="GBRH01181210">
    <property type="protein sequence ID" value="JAE16686.1"/>
    <property type="molecule type" value="Transcribed_RNA"/>
</dbReference>
<reference evidence="1" key="1">
    <citation type="submission" date="2014-09" db="EMBL/GenBank/DDBJ databases">
        <authorList>
            <person name="Magalhaes I.L.F."/>
            <person name="Oliveira U."/>
            <person name="Santos F.R."/>
            <person name="Vidigal T.H.D.A."/>
            <person name="Brescovit A.D."/>
            <person name="Santos A.J."/>
        </authorList>
    </citation>
    <scope>NUCLEOTIDE SEQUENCE</scope>
    <source>
        <tissue evidence="1">Shoot tissue taken approximately 20 cm above the soil surface</tissue>
    </source>
</reference>
<name>A0A0A9G2B9_ARUDO</name>